<dbReference type="InterPro" id="IPR005467">
    <property type="entry name" value="His_kinase_dom"/>
</dbReference>
<dbReference type="GO" id="GO:0004721">
    <property type="term" value="F:phosphoprotein phosphatase activity"/>
    <property type="evidence" value="ECO:0007669"/>
    <property type="project" value="TreeGrafter"/>
</dbReference>
<dbReference type="RefSeq" id="WP_118336233.1">
    <property type="nucleotide sequence ID" value="NZ_AP025567.1"/>
</dbReference>
<dbReference type="InterPro" id="IPR050351">
    <property type="entry name" value="BphY/WalK/GraS-like"/>
</dbReference>
<dbReference type="InterPro" id="IPR036890">
    <property type="entry name" value="HATPase_C_sf"/>
</dbReference>
<organism evidence="13 14">
    <name type="scientific">Emergencia timonensis</name>
    <dbReference type="NCBI Taxonomy" id="1776384"/>
    <lineage>
        <taxon>Bacteria</taxon>
        <taxon>Bacillati</taxon>
        <taxon>Bacillota</taxon>
        <taxon>Clostridia</taxon>
        <taxon>Peptostreptococcales</taxon>
        <taxon>Anaerovoracaceae</taxon>
        <taxon>Emergencia</taxon>
    </lineage>
</organism>
<evidence type="ECO:0000256" key="10">
    <source>
        <dbReference type="ARBA" id="ARBA00023136"/>
    </source>
</evidence>
<keyword evidence="10 11" id="KW-0472">Membrane</keyword>
<dbReference type="OrthoDB" id="9780487at2"/>
<dbReference type="Gene3D" id="3.30.565.10">
    <property type="entry name" value="Histidine kinase-like ATPase, C-terminal domain"/>
    <property type="match status" value="1"/>
</dbReference>
<keyword evidence="4" id="KW-1003">Cell membrane</keyword>
<dbReference type="PANTHER" id="PTHR45453">
    <property type="entry name" value="PHOSPHATE REGULON SENSOR PROTEIN PHOR"/>
    <property type="match status" value="1"/>
</dbReference>
<evidence type="ECO:0000256" key="5">
    <source>
        <dbReference type="ARBA" id="ARBA00022679"/>
    </source>
</evidence>
<keyword evidence="8 11" id="KW-1133">Transmembrane helix</keyword>
<keyword evidence="5" id="KW-0808">Transferase</keyword>
<feature type="domain" description="Histidine kinase" evidence="12">
    <location>
        <begin position="126"/>
        <end position="323"/>
    </location>
</feature>
<keyword evidence="7 13" id="KW-0418">Kinase</keyword>
<evidence type="ECO:0000256" key="9">
    <source>
        <dbReference type="ARBA" id="ARBA00023012"/>
    </source>
</evidence>
<name>A0A415DZA3_9FIRM</name>
<protein>
    <recommendedName>
        <fullName evidence="3">histidine kinase</fullName>
        <ecNumber evidence="3">2.7.13.3</ecNumber>
    </recommendedName>
</protein>
<reference evidence="13 14" key="1">
    <citation type="submission" date="2018-08" db="EMBL/GenBank/DDBJ databases">
        <title>A genome reference for cultivated species of the human gut microbiota.</title>
        <authorList>
            <person name="Zou Y."/>
            <person name="Xue W."/>
            <person name="Luo G."/>
        </authorList>
    </citation>
    <scope>NUCLEOTIDE SEQUENCE [LARGE SCALE GENOMIC DNA]</scope>
    <source>
        <strain evidence="13 14">AM07-24</strain>
    </source>
</reference>
<dbReference type="AlphaFoldDB" id="A0A415DZA3"/>
<evidence type="ECO:0000256" key="11">
    <source>
        <dbReference type="SAM" id="Phobius"/>
    </source>
</evidence>
<gene>
    <name evidence="13" type="ORF">DW099_15085</name>
</gene>
<dbReference type="Pfam" id="PF02518">
    <property type="entry name" value="HATPase_c"/>
    <property type="match status" value="1"/>
</dbReference>
<evidence type="ECO:0000256" key="3">
    <source>
        <dbReference type="ARBA" id="ARBA00012438"/>
    </source>
</evidence>
<evidence type="ECO:0000256" key="8">
    <source>
        <dbReference type="ARBA" id="ARBA00022989"/>
    </source>
</evidence>
<dbReference type="GO" id="GO:0016036">
    <property type="term" value="P:cellular response to phosphate starvation"/>
    <property type="evidence" value="ECO:0007669"/>
    <property type="project" value="TreeGrafter"/>
</dbReference>
<dbReference type="GO" id="GO:0000155">
    <property type="term" value="F:phosphorelay sensor kinase activity"/>
    <property type="evidence" value="ECO:0007669"/>
    <property type="project" value="InterPro"/>
</dbReference>
<accession>A0A415DZA3</accession>
<keyword evidence="6 11" id="KW-0812">Transmembrane</keyword>
<comment type="subcellular location">
    <subcellularLocation>
        <location evidence="2">Cell membrane</location>
        <topology evidence="2">Multi-pass membrane protein</topology>
    </subcellularLocation>
</comment>
<evidence type="ECO:0000313" key="14">
    <source>
        <dbReference type="Proteomes" id="UP000284841"/>
    </source>
</evidence>
<evidence type="ECO:0000256" key="1">
    <source>
        <dbReference type="ARBA" id="ARBA00000085"/>
    </source>
</evidence>
<dbReference type="PANTHER" id="PTHR45453:SF2">
    <property type="entry name" value="HISTIDINE KINASE"/>
    <property type="match status" value="1"/>
</dbReference>
<dbReference type="InterPro" id="IPR003661">
    <property type="entry name" value="HisK_dim/P_dom"/>
</dbReference>
<dbReference type="EC" id="2.7.13.3" evidence="3"/>
<feature type="transmembrane region" description="Helical" evidence="11">
    <location>
        <begin position="7"/>
        <end position="30"/>
    </location>
</feature>
<dbReference type="EMBL" id="QRMS01000004">
    <property type="protein sequence ID" value="RHJ86156.1"/>
    <property type="molecule type" value="Genomic_DNA"/>
</dbReference>
<dbReference type="PROSITE" id="PS50109">
    <property type="entry name" value="HIS_KIN"/>
    <property type="match status" value="1"/>
</dbReference>
<comment type="caution">
    <text evidence="13">The sequence shown here is derived from an EMBL/GenBank/DDBJ whole genome shotgun (WGS) entry which is preliminary data.</text>
</comment>
<keyword evidence="9" id="KW-0902">Two-component regulatory system</keyword>
<dbReference type="SMART" id="SM00387">
    <property type="entry name" value="HATPase_c"/>
    <property type="match status" value="1"/>
</dbReference>
<feature type="transmembrane region" description="Helical" evidence="11">
    <location>
        <begin position="36"/>
        <end position="59"/>
    </location>
</feature>
<dbReference type="CDD" id="cd00082">
    <property type="entry name" value="HisKA"/>
    <property type="match status" value="1"/>
</dbReference>
<evidence type="ECO:0000256" key="4">
    <source>
        <dbReference type="ARBA" id="ARBA00022475"/>
    </source>
</evidence>
<evidence type="ECO:0000256" key="2">
    <source>
        <dbReference type="ARBA" id="ARBA00004651"/>
    </source>
</evidence>
<dbReference type="STRING" id="1776384.GCA_900086585_01587"/>
<sequence length="325" mass="37140">MKFRDYLYAKTVTLCFVCIGALLAGVFLAFAEVSAALIVVIELFLLLLTGSWLLVSFVMERKQIRRLQKLEEELEDKYLLGEILPQPTGYLEQQYYHMFRTISRSAVGLVEEARREKEEYCDYVESWIHEIKTPLTACSLILDNDGDVRKLRRELKRADNLTENILYYARLRSAEKDTKIKILQAKDVIEEAVKSQMELLIASKISVETAGSFTVCTDDKSLCFILKQLLINSAKYCPGCHVNITAAEGKMIFEDDGIGIPSHEVRRVTERGFTGSNGRQMGRSTGMGLYIVNELCKRLDIELQVESEEGKFTRITLFFRNLTKL</sequence>
<comment type="catalytic activity">
    <reaction evidence="1">
        <text>ATP + protein L-histidine = ADP + protein N-phospho-L-histidine.</text>
        <dbReference type="EC" id="2.7.13.3"/>
    </reaction>
</comment>
<keyword evidence="14" id="KW-1185">Reference proteome</keyword>
<dbReference type="InterPro" id="IPR036097">
    <property type="entry name" value="HisK_dim/P_sf"/>
</dbReference>
<evidence type="ECO:0000313" key="13">
    <source>
        <dbReference type="EMBL" id="RHJ86156.1"/>
    </source>
</evidence>
<evidence type="ECO:0000256" key="6">
    <source>
        <dbReference type="ARBA" id="ARBA00022692"/>
    </source>
</evidence>
<dbReference type="Proteomes" id="UP000284841">
    <property type="component" value="Unassembled WGS sequence"/>
</dbReference>
<evidence type="ECO:0000259" key="12">
    <source>
        <dbReference type="PROSITE" id="PS50109"/>
    </source>
</evidence>
<dbReference type="SUPFAM" id="SSF55874">
    <property type="entry name" value="ATPase domain of HSP90 chaperone/DNA topoisomerase II/histidine kinase"/>
    <property type="match status" value="1"/>
</dbReference>
<dbReference type="GO" id="GO:0005886">
    <property type="term" value="C:plasma membrane"/>
    <property type="evidence" value="ECO:0007669"/>
    <property type="project" value="UniProtKB-SubCell"/>
</dbReference>
<dbReference type="InterPro" id="IPR003594">
    <property type="entry name" value="HATPase_dom"/>
</dbReference>
<dbReference type="SUPFAM" id="SSF47384">
    <property type="entry name" value="Homodimeric domain of signal transducing histidine kinase"/>
    <property type="match status" value="1"/>
</dbReference>
<proteinExistence type="predicted"/>
<evidence type="ECO:0000256" key="7">
    <source>
        <dbReference type="ARBA" id="ARBA00022777"/>
    </source>
</evidence>